<gene>
    <name evidence="1" type="ORF">ADEAN_000225700</name>
</gene>
<dbReference type="Proteomes" id="UP000515908">
    <property type="component" value="Chromosome 04"/>
</dbReference>
<dbReference type="GO" id="GO:0008289">
    <property type="term" value="F:lipid binding"/>
    <property type="evidence" value="ECO:0007669"/>
    <property type="project" value="InterPro"/>
</dbReference>
<name>A0A7G2C509_9TRYP</name>
<dbReference type="Gene3D" id="3.15.20.10">
    <property type="entry name" value="Bactericidal permeability-increasing protein, domain 2"/>
    <property type="match status" value="1"/>
</dbReference>
<sequence length="429" mass="46886">MDYYSRFFVETINDAATEYQVPSQEVSGVVIDPFSLQDFSLTNVSVASEASNIVVTLHNISLNIPQTPFTAKVLFSTCTGSFWAAIRNMTLVLSFHLEHVSNHTLHLDTTANVLFDVFDISHELDGKMCNVAQSVIEFFMGEIDNKVKEEVGQQLPTDLANTLNDMAAGALGNFTFLSFPNDPVITDDALQLDFDLQPIATDVVESVHRADGRSGRRTSADDSRVSLSTTVDAVQHALNAWREAGYLEGWIPLSDEWNTSSVRDVLPVLHTVCEDCGFAVELKVGENPQLYNFDGGFNLSLHNVLVGIHMIANASNPTDCTSTVTSCADAPVVTFNVSLEGGIDRIGVVNDTRVQYHILPIQLRLDTISSSVGDINGTQLSANLNALLNYVIFPVTNAEAPFDATTDRLQQVEVVVDANTVFFGGEWEL</sequence>
<evidence type="ECO:0000313" key="2">
    <source>
        <dbReference type="Proteomes" id="UP000515908"/>
    </source>
</evidence>
<dbReference type="VEuPathDB" id="TriTrypDB:ADEAN_000225700"/>
<organism evidence="1 2">
    <name type="scientific">Angomonas deanei</name>
    <dbReference type="NCBI Taxonomy" id="59799"/>
    <lineage>
        <taxon>Eukaryota</taxon>
        <taxon>Discoba</taxon>
        <taxon>Euglenozoa</taxon>
        <taxon>Kinetoplastea</taxon>
        <taxon>Metakinetoplastina</taxon>
        <taxon>Trypanosomatida</taxon>
        <taxon>Trypanosomatidae</taxon>
        <taxon>Strigomonadinae</taxon>
        <taxon>Angomonas</taxon>
    </lineage>
</organism>
<dbReference type="InterPro" id="IPR017943">
    <property type="entry name" value="Bactericidal_perm-incr_a/b_dom"/>
</dbReference>
<keyword evidence="2" id="KW-1185">Reference proteome</keyword>
<dbReference type="AlphaFoldDB" id="A0A7G2C509"/>
<proteinExistence type="predicted"/>
<reference evidence="1 2" key="1">
    <citation type="submission" date="2020-08" db="EMBL/GenBank/DDBJ databases">
        <authorList>
            <person name="Newling K."/>
            <person name="Davey J."/>
            <person name="Forrester S."/>
        </authorList>
    </citation>
    <scope>NUCLEOTIDE SEQUENCE [LARGE SCALE GENOMIC DNA]</scope>
    <source>
        <strain evidence="2">Crithidia deanei Carvalho (ATCC PRA-265)</strain>
    </source>
</reference>
<evidence type="ECO:0000313" key="1">
    <source>
        <dbReference type="EMBL" id="CAD2214806.1"/>
    </source>
</evidence>
<dbReference type="EMBL" id="LR877148">
    <property type="protein sequence ID" value="CAD2214806.1"/>
    <property type="molecule type" value="Genomic_DNA"/>
</dbReference>
<accession>A0A7G2C509</accession>
<protein>
    <submittedName>
        <fullName evidence="1">Uncharacterized protein</fullName>
    </submittedName>
</protein>
<dbReference type="Gene3D" id="3.15.10.10">
    <property type="entry name" value="Bactericidal permeability-increasing protein, domain 1"/>
    <property type="match status" value="1"/>
</dbReference>
<dbReference type="SUPFAM" id="SSF55394">
    <property type="entry name" value="Bactericidal permeability-increasing protein, BPI"/>
    <property type="match status" value="2"/>
</dbReference>